<evidence type="ECO:0008006" key="3">
    <source>
        <dbReference type="Google" id="ProtNLM"/>
    </source>
</evidence>
<reference evidence="1 2" key="1">
    <citation type="submission" date="2020-08" db="EMBL/GenBank/DDBJ databases">
        <title>Genomic Encyclopedia of Type Strains, Phase IV (KMG-IV): sequencing the most valuable type-strain genomes for metagenomic binning, comparative biology and taxonomic classification.</title>
        <authorList>
            <person name="Goeker M."/>
        </authorList>
    </citation>
    <scope>NUCLEOTIDE SEQUENCE [LARGE SCALE GENOMIC DNA]</scope>
    <source>
        <strain evidence="1 2">DSM 29514</strain>
    </source>
</reference>
<evidence type="ECO:0000313" key="1">
    <source>
        <dbReference type="EMBL" id="MBB4142769.1"/>
    </source>
</evidence>
<evidence type="ECO:0000313" key="2">
    <source>
        <dbReference type="Proteomes" id="UP000519897"/>
    </source>
</evidence>
<dbReference type="Gene3D" id="3.40.1530.20">
    <property type="entry name" value="Protein of unknown function (DUF1491)"/>
    <property type="match status" value="1"/>
</dbReference>
<sequence length="112" mass="12752">MRLKSEIFIAALTRRVFGQGGFAAIEQRGADEAGAIFIRQRHRDGRETLYAPAPQMMVEEPGERRFEKRLEKVDPATVDDALARERRFDSDLWLVELEIDEIGDVISFVDGS</sequence>
<dbReference type="InterPro" id="IPR009964">
    <property type="entry name" value="DUF1491"/>
</dbReference>
<accession>A0A7W6PQC2</accession>
<proteinExistence type="predicted"/>
<dbReference type="AlphaFoldDB" id="A0A7W6PQC2"/>
<name>A0A7W6PQC2_9HYPH</name>
<dbReference type="Pfam" id="PF07372">
    <property type="entry name" value="DUF1491"/>
    <property type="match status" value="1"/>
</dbReference>
<keyword evidence="2" id="KW-1185">Reference proteome</keyword>
<comment type="caution">
    <text evidence="1">The sequence shown here is derived from an EMBL/GenBank/DDBJ whole genome shotgun (WGS) entry which is preliminary data.</text>
</comment>
<dbReference type="Proteomes" id="UP000519897">
    <property type="component" value="Unassembled WGS sequence"/>
</dbReference>
<protein>
    <recommendedName>
        <fullName evidence="3">DUF1491 family protein</fullName>
    </recommendedName>
</protein>
<dbReference type="RefSeq" id="WP_165136729.1">
    <property type="nucleotide sequence ID" value="NZ_CP049250.1"/>
</dbReference>
<gene>
    <name evidence="1" type="ORF">GGQ72_001268</name>
</gene>
<dbReference type="EMBL" id="JACIEC010000001">
    <property type="protein sequence ID" value="MBB4142769.1"/>
    <property type="molecule type" value="Genomic_DNA"/>
</dbReference>
<organism evidence="1 2">
    <name type="scientific">Rhizobium rhizoryzae</name>
    <dbReference type="NCBI Taxonomy" id="451876"/>
    <lineage>
        <taxon>Bacteria</taxon>
        <taxon>Pseudomonadati</taxon>
        <taxon>Pseudomonadota</taxon>
        <taxon>Alphaproteobacteria</taxon>
        <taxon>Hyphomicrobiales</taxon>
        <taxon>Rhizobiaceae</taxon>
        <taxon>Rhizobium/Agrobacterium group</taxon>
        <taxon>Rhizobium</taxon>
    </lineage>
</organism>